<keyword evidence="5" id="KW-1185">Reference proteome</keyword>
<feature type="region of interest" description="Disordered" evidence="2">
    <location>
        <begin position="630"/>
        <end position="710"/>
    </location>
</feature>
<dbReference type="PROSITE" id="PS50106">
    <property type="entry name" value="PDZ"/>
    <property type="match status" value="1"/>
</dbReference>
<dbReference type="Gene3D" id="2.60.40.150">
    <property type="entry name" value="C2 domain"/>
    <property type="match status" value="1"/>
</dbReference>
<gene>
    <name evidence="6" type="primary">LOC109464953</name>
</gene>
<reference evidence="6" key="1">
    <citation type="submission" date="2025-08" db="UniProtKB">
        <authorList>
            <consortium name="RefSeq"/>
        </authorList>
    </citation>
    <scope>IDENTIFICATION</scope>
    <source>
        <tissue evidence="6">Gonad</tissue>
    </source>
</reference>
<dbReference type="PANTHER" id="PTHR14113:SF6">
    <property type="entry name" value="PROTEIN PICCOLO"/>
    <property type="match status" value="1"/>
</dbReference>
<dbReference type="InterPro" id="IPR036034">
    <property type="entry name" value="PDZ_sf"/>
</dbReference>
<evidence type="ECO:0000256" key="2">
    <source>
        <dbReference type="SAM" id="MobiDB-lite"/>
    </source>
</evidence>
<feature type="compositionally biased region" description="Basic and acidic residues" evidence="2">
    <location>
        <begin position="643"/>
        <end position="672"/>
    </location>
</feature>
<feature type="region of interest" description="Disordered" evidence="2">
    <location>
        <begin position="497"/>
        <end position="557"/>
    </location>
</feature>
<dbReference type="InterPro" id="IPR052098">
    <property type="entry name" value="Presynaptic_Scaffold_Bsn/Pclo"/>
</dbReference>
<dbReference type="InterPro" id="IPR000008">
    <property type="entry name" value="C2_dom"/>
</dbReference>
<dbReference type="SUPFAM" id="SSF50156">
    <property type="entry name" value="PDZ domain-like"/>
    <property type="match status" value="1"/>
</dbReference>
<dbReference type="Pfam" id="PF00595">
    <property type="entry name" value="PDZ"/>
    <property type="match status" value="1"/>
</dbReference>
<sequence>MDEDDQPFMERLEEGGVTILEQHRKRKAQRPTSMYEFPTRKYYLSRDPKDRSVQGNGLGLRVVGGKEIPGGRGEIGAYVARIYPGGVAEQVEGLFEGAQVLEWNGAKLTGKTYEEVLKIVSVSNGEIEIVIRSDFNMLSDTQHQSAADRKRSGFGPCRQYSVESAVDPDQLAAQLATVRGENRAPPCRPSASPCNIASPSLSTASSTAPSPILPASPALARQAPRKLPSKEASKETDITGEIELQMRYDETTKDLIININRARNLAAKDINGFSDPFVKVYLLPGRNAENKRRTKYIPKTLNPEWNQTVIYKGITKEQLKSKTVEFTVWDYDRFTPNDFLGEVLIDLSDGSFLDNQPHWFTLYEHDENNSAELPKPKTLSPLTHSKAFHPHTGKPVDLQKSRSHQSLITAAGVPPHTGKPVDLQKSRSHQSLITAADEEEYEKARRRYYKAQSLTNIHQDEPTYRYRRTRSSLGEELTSDRRLSLQHGYGVSLPFREVSPSRRLMQQQAERRRAPVGAHTTQGPPPGARTRSRSRSPANHQGQQPPPPGDQMSSVMSDSPLTYRKRFVNERHQPSSLARNHVSSSDTSIVQMRESPQMNVQNCSPENQPGINSVCCMQLCNIYKNLLGEDESSHSEPATPRSATERDRKVPSFHGKHDRDDLRKQVARKKLDSLGSSASSNGSLSSLQSGESSSTGYSGGTAPPSGWPGR</sequence>
<dbReference type="RefSeq" id="XP_019617630.1">
    <property type="nucleotide sequence ID" value="XM_019762071.1"/>
</dbReference>
<dbReference type="PRINTS" id="PR00360">
    <property type="entry name" value="C2DOMAIN"/>
</dbReference>
<dbReference type="GO" id="GO:1904071">
    <property type="term" value="P:presynaptic active zone assembly"/>
    <property type="evidence" value="ECO:0007669"/>
    <property type="project" value="TreeGrafter"/>
</dbReference>
<dbReference type="CDD" id="cd04031">
    <property type="entry name" value="C2A_RIM1alpha"/>
    <property type="match status" value="1"/>
</dbReference>
<protein>
    <submittedName>
        <fullName evidence="6">Protein piccolo-like</fullName>
    </submittedName>
</protein>
<accession>A0A6P4XLY6</accession>
<name>A0A6P4XLY6_BRABE</name>
<dbReference type="GO" id="GO:0098978">
    <property type="term" value="C:glutamatergic synapse"/>
    <property type="evidence" value="ECO:0007669"/>
    <property type="project" value="TreeGrafter"/>
</dbReference>
<dbReference type="OrthoDB" id="10059918at2759"/>
<feature type="region of interest" description="Disordered" evidence="2">
    <location>
        <begin position="180"/>
        <end position="236"/>
    </location>
</feature>
<dbReference type="SMART" id="SM00228">
    <property type="entry name" value="PDZ"/>
    <property type="match status" value="1"/>
</dbReference>
<dbReference type="PRINTS" id="PR00399">
    <property type="entry name" value="SYNAPTOTAGMN"/>
</dbReference>
<organism evidence="5 6">
    <name type="scientific">Branchiostoma belcheri</name>
    <name type="common">Amphioxus</name>
    <dbReference type="NCBI Taxonomy" id="7741"/>
    <lineage>
        <taxon>Eukaryota</taxon>
        <taxon>Metazoa</taxon>
        <taxon>Chordata</taxon>
        <taxon>Cephalochordata</taxon>
        <taxon>Leptocardii</taxon>
        <taxon>Amphioxiformes</taxon>
        <taxon>Branchiostomatidae</taxon>
        <taxon>Branchiostoma</taxon>
    </lineage>
</organism>
<feature type="compositionally biased region" description="Low complexity" evidence="2">
    <location>
        <begin position="673"/>
        <end position="696"/>
    </location>
</feature>
<feature type="domain" description="PDZ" evidence="4">
    <location>
        <begin position="41"/>
        <end position="135"/>
    </location>
</feature>
<dbReference type="InterPro" id="IPR001478">
    <property type="entry name" value="PDZ"/>
</dbReference>
<proteinExistence type="predicted"/>
<feature type="domain" description="C2" evidence="3">
    <location>
        <begin position="238"/>
        <end position="360"/>
    </location>
</feature>
<dbReference type="SUPFAM" id="SSF49562">
    <property type="entry name" value="C2 domain (Calcium/lipid-binding domain, CaLB)"/>
    <property type="match status" value="1"/>
</dbReference>
<feature type="compositionally biased region" description="Low complexity" evidence="2">
    <location>
        <begin position="196"/>
        <end position="220"/>
    </location>
</feature>
<dbReference type="PANTHER" id="PTHR14113">
    <property type="entry name" value="PICCOLO/BASSOON"/>
    <property type="match status" value="1"/>
</dbReference>
<dbReference type="CDD" id="cd06714">
    <property type="entry name" value="PDZ_RIM-like"/>
    <property type="match status" value="1"/>
</dbReference>
<dbReference type="SMART" id="SM00239">
    <property type="entry name" value="C2"/>
    <property type="match status" value="1"/>
</dbReference>
<dbReference type="KEGG" id="bbel:109464953"/>
<dbReference type="Gene3D" id="2.30.42.10">
    <property type="match status" value="1"/>
</dbReference>
<dbReference type="GO" id="GO:0016020">
    <property type="term" value="C:membrane"/>
    <property type="evidence" value="ECO:0007669"/>
    <property type="project" value="InterPro"/>
</dbReference>
<evidence type="ECO:0000313" key="6">
    <source>
        <dbReference type="RefSeq" id="XP_019617630.1"/>
    </source>
</evidence>
<dbReference type="GO" id="GO:0048788">
    <property type="term" value="C:cytoskeleton of presynaptic active zone"/>
    <property type="evidence" value="ECO:0007669"/>
    <property type="project" value="TreeGrafter"/>
</dbReference>
<feature type="region of interest" description="Disordered" evidence="2">
    <location>
        <begin position="410"/>
        <end position="431"/>
    </location>
</feature>
<dbReference type="GeneID" id="109464953"/>
<dbReference type="GO" id="GO:0098982">
    <property type="term" value="C:GABA-ergic synapse"/>
    <property type="evidence" value="ECO:0007669"/>
    <property type="project" value="TreeGrafter"/>
</dbReference>
<evidence type="ECO:0000256" key="1">
    <source>
        <dbReference type="ARBA" id="ARBA00022737"/>
    </source>
</evidence>
<keyword evidence="1" id="KW-0677">Repeat</keyword>
<dbReference type="AlphaFoldDB" id="A0A6P4XLY6"/>
<dbReference type="GO" id="GO:0098882">
    <property type="term" value="F:structural constituent of presynaptic active zone"/>
    <property type="evidence" value="ECO:0007669"/>
    <property type="project" value="TreeGrafter"/>
</dbReference>
<evidence type="ECO:0000313" key="5">
    <source>
        <dbReference type="Proteomes" id="UP000515135"/>
    </source>
</evidence>
<evidence type="ECO:0000259" key="3">
    <source>
        <dbReference type="PROSITE" id="PS50004"/>
    </source>
</evidence>
<dbReference type="InterPro" id="IPR001565">
    <property type="entry name" value="Synaptotagmin"/>
</dbReference>
<evidence type="ECO:0000259" key="4">
    <source>
        <dbReference type="PROSITE" id="PS50106"/>
    </source>
</evidence>
<dbReference type="GO" id="GO:0035418">
    <property type="term" value="P:protein localization to synapse"/>
    <property type="evidence" value="ECO:0007669"/>
    <property type="project" value="TreeGrafter"/>
</dbReference>
<dbReference type="InterPro" id="IPR035892">
    <property type="entry name" value="C2_domain_sf"/>
</dbReference>
<dbReference type="GO" id="GO:0030424">
    <property type="term" value="C:axon"/>
    <property type="evidence" value="ECO:0007669"/>
    <property type="project" value="TreeGrafter"/>
</dbReference>
<dbReference type="PROSITE" id="PS50004">
    <property type="entry name" value="C2"/>
    <property type="match status" value="1"/>
</dbReference>
<feature type="region of interest" description="Disordered" evidence="2">
    <location>
        <begin position="460"/>
        <end position="481"/>
    </location>
</feature>
<dbReference type="Pfam" id="PF00168">
    <property type="entry name" value="C2"/>
    <property type="match status" value="1"/>
</dbReference>
<dbReference type="Proteomes" id="UP000515135">
    <property type="component" value="Unplaced"/>
</dbReference>